<evidence type="ECO:0000256" key="16">
    <source>
        <dbReference type="ARBA" id="ARBA00022946"/>
    </source>
</evidence>
<evidence type="ECO:0000256" key="9">
    <source>
        <dbReference type="ARBA" id="ARBA00022603"/>
    </source>
</evidence>
<dbReference type="GO" id="GO:0008299">
    <property type="term" value="P:isoprenoid biosynthetic process"/>
    <property type="evidence" value="ECO:0007669"/>
    <property type="project" value="UniProtKB-KW"/>
</dbReference>
<name>U4U6N5_DENPD</name>
<dbReference type="PANTHER" id="PTHR11727:SF17">
    <property type="entry name" value="DIMETHYLADENOSINE TRANSFERASE 1, MITOCHONDRIAL"/>
    <property type="match status" value="1"/>
</dbReference>
<dbReference type="OrthoDB" id="16079at2759"/>
<keyword evidence="18" id="KW-0805">Transcription regulation</keyword>
<dbReference type="GO" id="GO:0046872">
    <property type="term" value="F:metal ion binding"/>
    <property type="evidence" value="ECO:0007669"/>
    <property type="project" value="UniProtKB-KW"/>
</dbReference>
<dbReference type="NCBIfam" id="TIGR02150">
    <property type="entry name" value="IPP_isom_1"/>
    <property type="match status" value="1"/>
</dbReference>
<feature type="domain" description="Nudix hydrolase" evidence="27">
    <location>
        <begin position="483"/>
        <end position="631"/>
    </location>
</feature>
<dbReference type="EC" id="2.1.1.-" evidence="25"/>
<evidence type="ECO:0000256" key="13">
    <source>
        <dbReference type="ARBA" id="ARBA00022778"/>
    </source>
</evidence>
<dbReference type="SUPFAM" id="SSF53335">
    <property type="entry name" value="S-adenosyl-L-methionine-dependent methyltransferases"/>
    <property type="match status" value="1"/>
</dbReference>
<evidence type="ECO:0000256" key="22">
    <source>
        <dbReference type="ARBA" id="ARBA00023229"/>
    </source>
</evidence>
<dbReference type="PANTHER" id="PTHR11727">
    <property type="entry name" value="DIMETHYLADENOSINE TRANSFERASE"/>
    <property type="match status" value="1"/>
</dbReference>
<accession>U4U6N5</accession>
<evidence type="ECO:0000256" key="4">
    <source>
        <dbReference type="ARBA" id="ARBA00004173"/>
    </source>
</evidence>
<keyword evidence="22" id="KW-0414">Isoprene biosynthesis</keyword>
<evidence type="ECO:0000256" key="18">
    <source>
        <dbReference type="ARBA" id="ARBA00023015"/>
    </source>
</evidence>
<dbReference type="Pfam" id="PF00293">
    <property type="entry name" value="NUDIX"/>
    <property type="match status" value="1"/>
</dbReference>
<keyword evidence="12" id="KW-0479">Metal-binding</keyword>
<dbReference type="GO" id="GO:0000179">
    <property type="term" value="F:rRNA (adenine-N6,N6-)-dimethyltransferase activity"/>
    <property type="evidence" value="ECO:0007669"/>
    <property type="project" value="UniProtKB-UniRule"/>
</dbReference>
<dbReference type="FunFam" id="3.90.79.10:FF:000012">
    <property type="entry name" value="Isopentenyl-diphosphate Delta-isomerase 1"/>
    <property type="match status" value="1"/>
</dbReference>
<dbReference type="GO" id="GO:0006695">
    <property type="term" value="P:cholesterol biosynthetic process"/>
    <property type="evidence" value="ECO:0007669"/>
    <property type="project" value="UniProtKB-KW"/>
</dbReference>
<dbReference type="GO" id="GO:0034246">
    <property type="term" value="F:mitochondrial transcription factor activity"/>
    <property type="evidence" value="ECO:0007669"/>
    <property type="project" value="TreeGrafter"/>
</dbReference>
<evidence type="ECO:0000313" key="29">
    <source>
        <dbReference type="Proteomes" id="UP000030742"/>
    </source>
</evidence>
<evidence type="ECO:0000256" key="6">
    <source>
        <dbReference type="ARBA" id="ARBA00007579"/>
    </source>
</evidence>
<evidence type="ECO:0000256" key="11">
    <source>
        <dbReference type="ARBA" id="ARBA00022691"/>
    </source>
</evidence>
<evidence type="ECO:0000313" key="28">
    <source>
        <dbReference type="EMBL" id="ERL88732.1"/>
    </source>
</evidence>
<dbReference type="EMBL" id="KB632095">
    <property type="protein sequence ID" value="ERL88732.1"/>
    <property type="molecule type" value="Genomic_DNA"/>
</dbReference>
<keyword evidence="13" id="KW-0153">Cholesterol metabolism</keyword>
<evidence type="ECO:0000259" key="27">
    <source>
        <dbReference type="PROSITE" id="PS51462"/>
    </source>
</evidence>
<keyword evidence="13" id="KW-0756">Sterol biosynthesis</keyword>
<evidence type="ECO:0000256" key="3">
    <source>
        <dbReference type="ARBA" id="ARBA00003951"/>
    </source>
</evidence>
<keyword evidence="21" id="KW-0804">Transcription</keyword>
<evidence type="ECO:0000256" key="12">
    <source>
        <dbReference type="ARBA" id="ARBA00022723"/>
    </source>
</evidence>
<keyword evidence="26" id="KW-0472">Membrane</keyword>
<feature type="binding site" evidence="24">
    <location>
        <position position="141"/>
    </location>
    <ligand>
        <name>S-adenosyl-L-methionine</name>
        <dbReference type="ChEBI" id="CHEBI:59789"/>
    </ligand>
</feature>
<keyword evidence="9 24" id="KW-0489">Methyltransferase</keyword>
<dbReference type="GO" id="GO:0004452">
    <property type="term" value="F:isopentenyl-diphosphate delta-isomerase activity"/>
    <property type="evidence" value="ECO:0007669"/>
    <property type="project" value="UniProtKB-EC"/>
</dbReference>
<dbReference type="GO" id="GO:0006391">
    <property type="term" value="P:transcription initiation at mitochondrial promoter"/>
    <property type="evidence" value="ECO:0007669"/>
    <property type="project" value="TreeGrafter"/>
</dbReference>
<keyword evidence="16" id="KW-0809">Transit peptide</keyword>
<dbReference type="InterPro" id="IPR029063">
    <property type="entry name" value="SAM-dependent_MTases_sf"/>
</dbReference>
<evidence type="ECO:0000256" key="1">
    <source>
        <dbReference type="ARBA" id="ARBA00000374"/>
    </source>
</evidence>
<evidence type="ECO:0000256" key="10">
    <source>
        <dbReference type="ARBA" id="ARBA00022679"/>
    </source>
</evidence>
<dbReference type="InterPro" id="IPR011530">
    <property type="entry name" value="rRNA_adenine_dimethylase"/>
</dbReference>
<dbReference type="InterPro" id="IPR023165">
    <property type="entry name" value="rRNA_Ade_diMease-like_C"/>
</dbReference>
<evidence type="ECO:0000256" key="8">
    <source>
        <dbReference type="ARBA" id="ARBA00022552"/>
    </source>
</evidence>
<evidence type="ECO:0000256" key="21">
    <source>
        <dbReference type="ARBA" id="ARBA00023163"/>
    </source>
</evidence>
<comment type="cofactor">
    <cofactor evidence="2">
        <name>Mg(2+)</name>
        <dbReference type="ChEBI" id="CHEBI:18420"/>
    </cofactor>
</comment>
<comment type="function">
    <text evidence="3">Catalyzes the 1,3-allylic rearrangement of the homoallylic substrate isopentenyl (IPP) to its highly electrophilic allylic isomer, dimethylallyl diphosphate (DMAPP).</text>
</comment>
<feature type="binding site" evidence="24">
    <location>
        <position position="199"/>
    </location>
    <ligand>
        <name>S-adenosyl-L-methionine</name>
        <dbReference type="ChEBI" id="CHEBI:59789"/>
    </ligand>
</feature>
<evidence type="ECO:0000256" key="25">
    <source>
        <dbReference type="RuleBase" id="RU362106"/>
    </source>
</evidence>
<evidence type="ECO:0000256" key="15">
    <source>
        <dbReference type="ARBA" id="ARBA00022884"/>
    </source>
</evidence>
<keyword evidence="11 24" id="KW-0949">S-adenosyl-L-methionine</keyword>
<evidence type="ECO:0000256" key="7">
    <source>
        <dbReference type="ARBA" id="ARBA00022516"/>
    </source>
</evidence>
<keyword evidence="17" id="KW-0752">Steroid biosynthesis</keyword>
<evidence type="ECO:0000256" key="20">
    <source>
        <dbReference type="ARBA" id="ARBA00023128"/>
    </source>
</evidence>
<keyword evidence="26" id="KW-1133">Transmembrane helix</keyword>
<feature type="binding site" evidence="24">
    <location>
        <position position="92"/>
    </location>
    <ligand>
        <name>S-adenosyl-L-methionine</name>
        <dbReference type="ChEBI" id="CHEBI:59789"/>
    </ligand>
</feature>
<evidence type="ECO:0000256" key="26">
    <source>
        <dbReference type="SAM" id="Phobius"/>
    </source>
</evidence>
<dbReference type="InterPro" id="IPR000086">
    <property type="entry name" value="NUDIX_hydrolase_dom"/>
</dbReference>
<feature type="transmembrane region" description="Helical" evidence="26">
    <location>
        <begin position="39"/>
        <end position="60"/>
    </location>
</feature>
<dbReference type="GO" id="GO:0050992">
    <property type="term" value="P:dimethylallyl diphosphate biosynthetic process"/>
    <property type="evidence" value="ECO:0007669"/>
    <property type="project" value="UniProtKB-UniPathway"/>
</dbReference>
<proteinExistence type="inferred from homology"/>
<dbReference type="PROSITE" id="PS51689">
    <property type="entry name" value="SAM_RNA_A_N6_MT"/>
    <property type="match status" value="1"/>
</dbReference>
<keyword evidence="13" id="KW-0753">Steroid metabolism</keyword>
<dbReference type="UniPathway" id="UPA00059">
    <property type="reaction ID" value="UER00104"/>
</dbReference>
<comment type="pathway">
    <text evidence="5">Isoprenoid biosynthesis; dimethylallyl diphosphate biosynthesis; dimethylallyl diphosphate from isopentenyl diphosphate: step 1/1.</text>
</comment>
<keyword evidence="10 24" id="KW-0808">Transferase</keyword>
<dbReference type="InterPro" id="IPR020598">
    <property type="entry name" value="rRNA_Ade_methylase_Trfase_N"/>
</dbReference>
<dbReference type="Gene3D" id="1.10.8.100">
    <property type="entry name" value="Ribosomal RNA adenine dimethylase-like, domain 2"/>
    <property type="match status" value="1"/>
</dbReference>
<feature type="binding site" evidence="24">
    <location>
        <position position="169"/>
    </location>
    <ligand>
        <name>S-adenosyl-L-methionine</name>
        <dbReference type="ChEBI" id="CHEBI:59789"/>
    </ligand>
</feature>
<keyword evidence="20" id="KW-0496">Mitochondrion</keyword>
<dbReference type="InterPro" id="IPR015797">
    <property type="entry name" value="NUDIX_hydrolase-like_dom_sf"/>
</dbReference>
<dbReference type="PROSITE" id="PS51462">
    <property type="entry name" value="NUDIX"/>
    <property type="match status" value="1"/>
</dbReference>
<gene>
    <name evidence="28" type="ORF">D910_06114</name>
</gene>
<dbReference type="SMART" id="SM00650">
    <property type="entry name" value="rADc"/>
    <property type="match status" value="1"/>
</dbReference>
<evidence type="ECO:0000256" key="14">
    <source>
        <dbReference type="ARBA" id="ARBA00022842"/>
    </source>
</evidence>
<feature type="binding site" evidence="24">
    <location>
        <position position="94"/>
    </location>
    <ligand>
        <name>S-adenosyl-L-methionine</name>
        <dbReference type="ChEBI" id="CHEBI:59789"/>
    </ligand>
</feature>
<evidence type="ECO:0000256" key="23">
    <source>
        <dbReference type="ARBA" id="ARBA00023235"/>
    </source>
</evidence>
<organism evidence="28 29">
    <name type="scientific">Dendroctonus ponderosae</name>
    <name type="common">Mountain pine beetle</name>
    <dbReference type="NCBI Taxonomy" id="77166"/>
    <lineage>
        <taxon>Eukaryota</taxon>
        <taxon>Metazoa</taxon>
        <taxon>Ecdysozoa</taxon>
        <taxon>Arthropoda</taxon>
        <taxon>Hexapoda</taxon>
        <taxon>Insecta</taxon>
        <taxon>Pterygota</taxon>
        <taxon>Neoptera</taxon>
        <taxon>Endopterygota</taxon>
        <taxon>Coleoptera</taxon>
        <taxon>Polyphaga</taxon>
        <taxon>Cucujiformia</taxon>
        <taxon>Curculionidae</taxon>
        <taxon>Scolytinae</taxon>
        <taxon>Dendroctonus</taxon>
    </lineage>
</organism>
<feature type="binding site" evidence="24">
    <location>
        <position position="119"/>
    </location>
    <ligand>
        <name>S-adenosyl-L-methionine</name>
        <dbReference type="ChEBI" id="CHEBI:59789"/>
    </ligand>
</feature>
<keyword evidence="14" id="KW-0460">Magnesium</keyword>
<keyword evidence="7" id="KW-0444">Lipid biosynthesis</keyword>
<dbReference type="InterPro" id="IPR018628">
    <property type="entry name" value="Coa3_CC"/>
</dbReference>
<reference evidence="28 29" key="1">
    <citation type="journal article" date="2013" name="Genome Biol.">
        <title>Draft genome of the mountain pine beetle, Dendroctonus ponderosae Hopkins, a major forest pest.</title>
        <authorList>
            <person name="Keeling C.I."/>
            <person name="Yuen M.M."/>
            <person name="Liao N.Y."/>
            <person name="Docking T.R."/>
            <person name="Chan S.K."/>
            <person name="Taylor G.A."/>
            <person name="Palmquist D.L."/>
            <person name="Jackman S.D."/>
            <person name="Nguyen A."/>
            <person name="Li M."/>
            <person name="Henderson H."/>
            <person name="Janes J.K."/>
            <person name="Zhao Y."/>
            <person name="Pandoh P."/>
            <person name="Moore R."/>
            <person name="Sperling F.A."/>
            <person name="Huber D.P."/>
            <person name="Birol I."/>
            <person name="Jones S.J."/>
            <person name="Bohlmann J."/>
        </authorList>
    </citation>
    <scope>NUCLEOTIDE SEQUENCE</scope>
</reference>
<dbReference type="SUPFAM" id="SSF55811">
    <property type="entry name" value="Nudix"/>
    <property type="match status" value="1"/>
</dbReference>
<keyword evidence="15 24" id="KW-0694">RNA-binding</keyword>
<dbReference type="InterPro" id="IPR011876">
    <property type="entry name" value="IsopentenylPP_isomerase_typ1"/>
</dbReference>
<dbReference type="FunFam" id="3.40.50.150:FF:000109">
    <property type="entry name" value="rRNA adenine N(6)-methyltransferase"/>
    <property type="match status" value="1"/>
</dbReference>
<dbReference type="NCBIfam" id="TIGR00755">
    <property type="entry name" value="ksgA"/>
    <property type="match status" value="1"/>
</dbReference>
<comment type="similarity">
    <text evidence="24 25">Belongs to the class I-like SAM-binding methyltransferase superfamily. rRNA adenine N(6)-methyltransferase family.</text>
</comment>
<dbReference type="Gene3D" id="3.90.79.10">
    <property type="entry name" value="Nucleoside Triphosphate Pyrophosphohydrolase"/>
    <property type="match status" value="1"/>
</dbReference>
<evidence type="ECO:0000256" key="2">
    <source>
        <dbReference type="ARBA" id="ARBA00001946"/>
    </source>
</evidence>
<dbReference type="Gene3D" id="3.40.50.150">
    <property type="entry name" value="Vaccinia Virus protein VP39"/>
    <property type="match status" value="1"/>
</dbReference>
<dbReference type="GO" id="GO:0003723">
    <property type="term" value="F:RNA binding"/>
    <property type="evidence" value="ECO:0007669"/>
    <property type="project" value="UniProtKB-UniRule"/>
</dbReference>
<evidence type="ECO:0000256" key="19">
    <source>
        <dbReference type="ARBA" id="ARBA00023098"/>
    </source>
</evidence>
<keyword evidence="26" id="KW-0812">Transmembrane</keyword>
<keyword evidence="13" id="KW-1207">Sterol metabolism</keyword>
<comment type="subcellular location">
    <subcellularLocation>
        <location evidence="4">Mitochondrion</location>
    </subcellularLocation>
</comment>
<dbReference type="InterPro" id="IPR001737">
    <property type="entry name" value="KsgA/Erm"/>
</dbReference>
<dbReference type="FunFam" id="1.10.8.100:FF:000006">
    <property type="entry name" value="rRNA adenine N(6)-methyltransferase"/>
    <property type="match status" value="1"/>
</dbReference>
<keyword evidence="8 25" id="KW-0698">rRNA processing</keyword>
<dbReference type="Pfam" id="PF09813">
    <property type="entry name" value="Coa3_cc"/>
    <property type="match status" value="1"/>
</dbReference>
<dbReference type="STRING" id="77166.U4U6N5"/>
<dbReference type="GO" id="GO:0005759">
    <property type="term" value="C:mitochondrial matrix"/>
    <property type="evidence" value="ECO:0007669"/>
    <property type="project" value="TreeGrafter"/>
</dbReference>
<evidence type="ECO:0000256" key="5">
    <source>
        <dbReference type="ARBA" id="ARBA00004826"/>
    </source>
</evidence>
<keyword evidence="13" id="KW-0152">Cholesterol biosynthesis</keyword>
<keyword evidence="19" id="KW-0443">Lipid metabolism</keyword>
<evidence type="ECO:0000256" key="17">
    <source>
        <dbReference type="ARBA" id="ARBA00022955"/>
    </source>
</evidence>
<protein>
    <recommendedName>
        <fullName evidence="25">rRNA adenine N(6)-methyltransferase</fullName>
        <ecNumber evidence="25">2.1.1.-</ecNumber>
    </recommendedName>
</protein>
<dbReference type="Proteomes" id="UP000030742">
    <property type="component" value="Unassembled WGS sequence"/>
</dbReference>
<keyword evidence="23" id="KW-0413">Isomerase</keyword>
<sequence length="663" mass="76332">MPKVDLNKLSARDREFIERVSRDNQIRVARLQRVRRNNLITLGVLCSAVVGIYGYTIYAVKQETVVRLPPLPTVRDLVKLYRLTAIKQLSQNFLMDERITDRLVRAAGNIRGHHVCEVGPGPGSITRSILKKQPQHLLVVEKDPRFLPSLELLKETCKDISNMHIEIGDIMNFNLEKGLEGIVKRDWDYATPPLHLIGNLPFHVSTHLIIRWLQAISEKSSAWSYGRTPMTLTFQKEVGERIVAPMGHKQRCRLSVMCQFWCNVEYKFTIPGTAFVPKPDVDVAVVTLTPLRVPLIDMPFHMVEKVLRTVFHMRQKYCRKGIGRLFPKCVNDELTQKLLVLAEINPTAKSFELSNEDFVRICYAYKMLCDENPGLAEFDHRMPKVLRPDYEENFYSTWQASATYTLVPFPVMFTSMIKLVGKASRLYVARAVASVSATINKQLDPQDEAMGKEQCFLVDDNDIVTGQASKRDCHLVQEDGNIPLHRAFSVFLFNQKGDLLLQKRSSEKITYPDHYTNSCCSHPLTNFPGEEEEANALGVRKAAQRRLNYELGISLDSIPIDSINYITRVHYKDQGNGKYGEHEIDYVLFIQRDVKLNPNPSEVSEISFVPRTEFDDFIPTLTGQWTPWFSLILKHRLKFWWDHLDRLDEIKDHKKILRFGSEK</sequence>
<dbReference type="AlphaFoldDB" id="U4U6N5"/>
<comment type="similarity">
    <text evidence="6">Belongs to the IPP isomerase type 1 family.</text>
</comment>
<dbReference type="Pfam" id="PF00398">
    <property type="entry name" value="RrnaAD"/>
    <property type="match status" value="1"/>
</dbReference>
<dbReference type="CDD" id="cd02885">
    <property type="entry name" value="NUDIX_IPP_Isomerase"/>
    <property type="match status" value="1"/>
</dbReference>
<evidence type="ECO:0000256" key="24">
    <source>
        <dbReference type="PROSITE-ProRule" id="PRU01026"/>
    </source>
</evidence>
<comment type="catalytic activity">
    <reaction evidence="1">
        <text>isopentenyl diphosphate = dimethylallyl diphosphate</text>
        <dbReference type="Rhea" id="RHEA:23284"/>
        <dbReference type="ChEBI" id="CHEBI:57623"/>
        <dbReference type="ChEBI" id="CHEBI:128769"/>
        <dbReference type="EC" id="5.3.3.2"/>
    </reaction>
</comment>